<organism evidence="2 3">
    <name type="scientific">Paenibacillus cremeus</name>
    <dbReference type="NCBI Taxonomy" id="2163881"/>
    <lineage>
        <taxon>Bacteria</taxon>
        <taxon>Bacillati</taxon>
        <taxon>Bacillota</taxon>
        <taxon>Bacilli</taxon>
        <taxon>Bacillales</taxon>
        <taxon>Paenibacillaceae</taxon>
        <taxon>Paenibacillus</taxon>
    </lineage>
</organism>
<sequence length="496" mass="56023">MNKEILSVKPKILHLQEANDIYMELTMCVLTNETNLNKLKFTDDYISGIVDNKDRYIGIPLVANRDKLENGLYYNLTHELDKKTGILKTDSIGSFVDFWSETDDDGVLKLMGLVRVYKRYPNVCNAMIELFESEDLEFSCEIYAYGYADINTETNERSVNYEYEGSINSLFGSCIVTNPAEPKSKANLLVAEALEKDLGGGENVSEVLVFNKGVEISYYGNIEISALTSSDISNQIYNVLNPVDPKSNYRKYNYWINAVYFAKTDNFDGYVIVEDWEDCSTLFRINFSIESDMVVLDAKENWIEGYKGFIPKGINVDDLISQQNAAEIEINNIKNELNTKHEEALQVTEEQIKELQSQLETLQNQVSELNGIVVSQKEEIVQLQNKETELNGVIEGLQPFKEQVETAEKQAKKDGMTEKFSKLLSAETMKSEQVVNAIEALDEVAMNAIVVSEVAKEIASKSTQEVPAKTDVVVSARQSEDLLPQDLRSKLYASKQ</sequence>
<evidence type="ECO:0000313" key="2">
    <source>
        <dbReference type="EMBL" id="TVY09962.1"/>
    </source>
</evidence>
<dbReference type="EMBL" id="VNJI01000011">
    <property type="protein sequence ID" value="TVY09962.1"/>
    <property type="molecule type" value="Genomic_DNA"/>
</dbReference>
<proteinExistence type="predicted"/>
<name>A0A559KCV4_9BACL</name>
<protein>
    <submittedName>
        <fullName evidence="2">Uncharacterized protein</fullName>
    </submittedName>
</protein>
<accession>A0A559KCV4</accession>
<evidence type="ECO:0000256" key="1">
    <source>
        <dbReference type="SAM" id="Coils"/>
    </source>
</evidence>
<dbReference type="Proteomes" id="UP000317036">
    <property type="component" value="Unassembled WGS sequence"/>
</dbReference>
<reference evidence="2 3" key="1">
    <citation type="submission" date="2019-07" db="EMBL/GenBank/DDBJ databases">
        <authorList>
            <person name="Kim J."/>
        </authorList>
    </citation>
    <scope>NUCLEOTIDE SEQUENCE [LARGE SCALE GENOMIC DNA]</scope>
    <source>
        <strain evidence="2 3">JC52</strain>
    </source>
</reference>
<comment type="caution">
    <text evidence="2">The sequence shown here is derived from an EMBL/GenBank/DDBJ whole genome shotgun (WGS) entry which is preliminary data.</text>
</comment>
<dbReference type="AlphaFoldDB" id="A0A559KCV4"/>
<dbReference type="OrthoDB" id="2329786at2"/>
<gene>
    <name evidence="2" type="ORF">FPZ49_11365</name>
</gene>
<keyword evidence="1" id="KW-0175">Coiled coil</keyword>
<feature type="coiled-coil region" evidence="1">
    <location>
        <begin position="316"/>
        <end position="386"/>
    </location>
</feature>
<keyword evidence="3" id="KW-1185">Reference proteome</keyword>
<dbReference type="RefSeq" id="WP_144846588.1">
    <property type="nucleotide sequence ID" value="NZ_VNJI01000011.1"/>
</dbReference>
<evidence type="ECO:0000313" key="3">
    <source>
        <dbReference type="Proteomes" id="UP000317036"/>
    </source>
</evidence>